<proteinExistence type="predicted"/>
<accession>A0AAD4Q727</accession>
<keyword evidence="2" id="KW-0812">Transmembrane</keyword>
<keyword evidence="2" id="KW-1133">Transmembrane helix</keyword>
<gene>
    <name evidence="5" type="ORF">EDB92DRAFT_2001046</name>
</gene>
<keyword evidence="3" id="KW-0732">Signal</keyword>
<keyword evidence="2" id="KW-0472">Membrane</keyword>
<feature type="transmembrane region" description="Helical" evidence="2">
    <location>
        <begin position="151"/>
        <end position="169"/>
    </location>
</feature>
<dbReference type="AlphaFoldDB" id="A0AAD4Q727"/>
<evidence type="ECO:0000256" key="1">
    <source>
        <dbReference type="SAM" id="MobiDB-lite"/>
    </source>
</evidence>
<feature type="compositionally biased region" description="Basic and acidic residues" evidence="1">
    <location>
        <begin position="303"/>
        <end position="315"/>
    </location>
</feature>
<sequence length="329" mass="37525">MDGVLIFAGLFSSALVSFITDKVHDLQVDPAQQMVYYQQQNVAQLAQISNQISSIALAIAPQAPVIPSIPTPSYPPFIPTSSDVRVNTFWFMSLVFSLSAALLATLVQQWIRDYMKVFQRYSNPLKSARLRQYLYEGAEGWYIKVAESVPGLVHVSLFLFFLGLGDWLFALKRTIGITIIVLITICGFLYAFSTFTAILKPQSPFQNPFSRMIWYLRQKMKIRPRRFFDRDGALKIVSMNMSEGRAQLAMEENEQRQGRDVQAIRWLIDNSTEDDEMESFVMAIPGTFTSKWGVEVWSDISKEKRYEDTNPRERTASQFSSTFAKPPSS</sequence>
<evidence type="ECO:0000256" key="2">
    <source>
        <dbReference type="SAM" id="Phobius"/>
    </source>
</evidence>
<comment type="caution">
    <text evidence="5">The sequence shown here is derived from an EMBL/GenBank/DDBJ whole genome shotgun (WGS) entry which is preliminary data.</text>
</comment>
<evidence type="ECO:0000313" key="5">
    <source>
        <dbReference type="EMBL" id="KAH8977262.1"/>
    </source>
</evidence>
<organism evidence="5 6">
    <name type="scientific">Lactarius akahatsu</name>
    <dbReference type="NCBI Taxonomy" id="416441"/>
    <lineage>
        <taxon>Eukaryota</taxon>
        <taxon>Fungi</taxon>
        <taxon>Dikarya</taxon>
        <taxon>Basidiomycota</taxon>
        <taxon>Agaricomycotina</taxon>
        <taxon>Agaricomycetes</taxon>
        <taxon>Russulales</taxon>
        <taxon>Russulaceae</taxon>
        <taxon>Lactarius</taxon>
    </lineage>
</organism>
<name>A0AAD4Q727_9AGAM</name>
<evidence type="ECO:0000313" key="6">
    <source>
        <dbReference type="Proteomes" id="UP001201163"/>
    </source>
</evidence>
<keyword evidence="6" id="KW-1185">Reference proteome</keyword>
<dbReference type="Proteomes" id="UP001201163">
    <property type="component" value="Unassembled WGS sequence"/>
</dbReference>
<evidence type="ECO:0000259" key="4">
    <source>
        <dbReference type="Pfam" id="PF20153"/>
    </source>
</evidence>
<feature type="chain" id="PRO_5041908032" description="DUF6535 domain-containing protein" evidence="3">
    <location>
        <begin position="17"/>
        <end position="329"/>
    </location>
</feature>
<feature type="domain" description="DUF6535" evidence="4">
    <location>
        <begin position="1"/>
        <end position="169"/>
    </location>
</feature>
<feature type="region of interest" description="Disordered" evidence="1">
    <location>
        <begin position="303"/>
        <end position="329"/>
    </location>
</feature>
<feature type="transmembrane region" description="Helical" evidence="2">
    <location>
        <begin position="175"/>
        <end position="199"/>
    </location>
</feature>
<feature type="transmembrane region" description="Helical" evidence="2">
    <location>
        <begin position="89"/>
        <end position="111"/>
    </location>
</feature>
<dbReference type="Pfam" id="PF20153">
    <property type="entry name" value="DUF6535"/>
    <property type="match status" value="1"/>
</dbReference>
<feature type="signal peptide" evidence="3">
    <location>
        <begin position="1"/>
        <end position="16"/>
    </location>
</feature>
<evidence type="ECO:0000256" key="3">
    <source>
        <dbReference type="SAM" id="SignalP"/>
    </source>
</evidence>
<dbReference type="InterPro" id="IPR045338">
    <property type="entry name" value="DUF6535"/>
</dbReference>
<protein>
    <recommendedName>
        <fullName evidence="4">DUF6535 domain-containing protein</fullName>
    </recommendedName>
</protein>
<dbReference type="EMBL" id="JAKELL010000340">
    <property type="protein sequence ID" value="KAH8977262.1"/>
    <property type="molecule type" value="Genomic_DNA"/>
</dbReference>
<reference evidence="5" key="1">
    <citation type="submission" date="2022-01" db="EMBL/GenBank/DDBJ databases">
        <title>Comparative genomics reveals a dynamic genome evolution in the ectomycorrhizal milk-cap (Lactarius) mushrooms.</title>
        <authorList>
            <consortium name="DOE Joint Genome Institute"/>
            <person name="Lebreton A."/>
            <person name="Tang N."/>
            <person name="Kuo A."/>
            <person name="LaButti K."/>
            <person name="Drula E."/>
            <person name="Barry K."/>
            <person name="Clum A."/>
            <person name="Lipzen A."/>
            <person name="Mousain D."/>
            <person name="Ng V."/>
            <person name="Wang R."/>
            <person name="Wang X."/>
            <person name="Dai Y."/>
            <person name="Henrissat B."/>
            <person name="Grigoriev I.V."/>
            <person name="Guerin-Laguette A."/>
            <person name="Yu F."/>
            <person name="Martin F.M."/>
        </authorList>
    </citation>
    <scope>NUCLEOTIDE SEQUENCE</scope>
    <source>
        <strain evidence="5">QP</strain>
    </source>
</reference>